<evidence type="ECO:0000313" key="2">
    <source>
        <dbReference type="EMBL" id="CAG7816999.1"/>
    </source>
</evidence>
<proteinExistence type="predicted"/>
<dbReference type="Proteomes" id="UP000708208">
    <property type="component" value="Unassembled WGS sequence"/>
</dbReference>
<comment type="caution">
    <text evidence="2">The sequence shown here is derived from an EMBL/GenBank/DDBJ whole genome shotgun (WGS) entry which is preliminary data.</text>
</comment>
<keyword evidence="1" id="KW-0732">Signal</keyword>
<evidence type="ECO:0000313" key="3">
    <source>
        <dbReference type="Proteomes" id="UP000708208"/>
    </source>
</evidence>
<protein>
    <submittedName>
        <fullName evidence="2">Uncharacterized protein</fullName>
    </submittedName>
</protein>
<feature type="signal peptide" evidence="1">
    <location>
        <begin position="1"/>
        <end position="21"/>
    </location>
</feature>
<dbReference type="AlphaFoldDB" id="A0A8J2KPL3"/>
<reference evidence="2" key="1">
    <citation type="submission" date="2021-06" db="EMBL/GenBank/DDBJ databases">
        <authorList>
            <person name="Hodson N. C."/>
            <person name="Mongue J. A."/>
            <person name="Jaron S. K."/>
        </authorList>
    </citation>
    <scope>NUCLEOTIDE SEQUENCE</scope>
</reference>
<feature type="chain" id="PRO_5035225770" evidence="1">
    <location>
        <begin position="22"/>
        <end position="383"/>
    </location>
</feature>
<accession>A0A8J2KPL3</accession>
<gene>
    <name evidence="2" type="ORF">AFUS01_LOCUS27589</name>
</gene>
<dbReference type="EMBL" id="CAJVCH010384445">
    <property type="protein sequence ID" value="CAG7816999.1"/>
    <property type="molecule type" value="Genomic_DNA"/>
</dbReference>
<evidence type="ECO:0000256" key="1">
    <source>
        <dbReference type="SAM" id="SignalP"/>
    </source>
</evidence>
<keyword evidence="3" id="KW-1185">Reference proteome</keyword>
<organism evidence="2 3">
    <name type="scientific">Allacma fusca</name>
    <dbReference type="NCBI Taxonomy" id="39272"/>
    <lineage>
        <taxon>Eukaryota</taxon>
        <taxon>Metazoa</taxon>
        <taxon>Ecdysozoa</taxon>
        <taxon>Arthropoda</taxon>
        <taxon>Hexapoda</taxon>
        <taxon>Collembola</taxon>
        <taxon>Symphypleona</taxon>
        <taxon>Sminthuridae</taxon>
        <taxon>Allacma</taxon>
    </lineage>
</organism>
<name>A0A8J2KPL3_9HEXA</name>
<sequence>MSKIILQVTAVIVLLWGYSFCQRSGKNRGNKNVDPLQQLLENFPVLRGVQEKNVCQGISHYSTPTYTCCGGKKYAVGISFDANFKACFTKPPKNYETFQDAIWRLYTCLVKKITTDEKDLSKFAEKMSNNLPTEIKSTIMKRILDQAMSVDAAKQMSQGRIIYHHVEREVCENVNPGKKADLSLSCDDGIAIMRENTHGRGDCCKKEIVPMALELFRRPTTLSIKKCTKTLMYTLPQKPIYYMDYDYEESDAQQLCQTACVLKELGMLEDVSLKPNIPMNSEYEPEAEFIFDPENAMTQLTILFSNATKDIDSFKEELVFEDPYNFTRKVINETYDLVEHIQLSEFWDNVTRYEIEPTLIQCQSYNLVVQRLEKAIYRYCFGD</sequence>